<dbReference type="Pfam" id="PF00135">
    <property type="entry name" value="COesterase"/>
    <property type="match status" value="1"/>
</dbReference>
<dbReference type="Gene3D" id="3.40.50.1820">
    <property type="entry name" value="alpha/beta hydrolase"/>
    <property type="match status" value="1"/>
</dbReference>
<dbReference type="PROSITE" id="PS00941">
    <property type="entry name" value="CARBOXYLESTERASE_B_2"/>
    <property type="match status" value="1"/>
</dbReference>
<keyword evidence="4" id="KW-1185">Reference proteome</keyword>
<feature type="signal peptide" evidence="1">
    <location>
        <begin position="1"/>
        <end position="18"/>
    </location>
</feature>
<proteinExistence type="predicted"/>
<dbReference type="EMBL" id="KZ293664">
    <property type="protein sequence ID" value="PBK90722.1"/>
    <property type="molecule type" value="Genomic_DNA"/>
</dbReference>
<dbReference type="InterPro" id="IPR019819">
    <property type="entry name" value="Carboxylesterase_B_CS"/>
</dbReference>
<dbReference type="Proteomes" id="UP000217790">
    <property type="component" value="Unassembled WGS sequence"/>
</dbReference>
<feature type="domain" description="Carboxylesterase type B" evidence="2">
    <location>
        <begin position="19"/>
        <end position="121"/>
    </location>
</feature>
<feature type="chain" id="PRO_5013809879" evidence="1">
    <location>
        <begin position="19"/>
        <end position="123"/>
    </location>
</feature>
<evidence type="ECO:0000313" key="4">
    <source>
        <dbReference type="Proteomes" id="UP000217790"/>
    </source>
</evidence>
<keyword evidence="1" id="KW-0732">Signal</keyword>
<dbReference type="AlphaFoldDB" id="A0A2H3DGY1"/>
<name>A0A2H3DGY1_ARMGA</name>
<dbReference type="STRING" id="47427.A0A2H3DGY1"/>
<sequence>MRLSVYCVVSLCVAWVSSSPQVQLPRSTVMGEGHYWTRSSFFFLDFFGGIPYVEPPLGPLRLRPPVFKPHLDAGVFNASSFGLSCLQPGMSTDLMSEDCLTINIFRPSSANELSSLPVLFWTQ</sequence>
<organism evidence="3 4">
    <name type="scientific">Armillaria gallica</name>
    <name type="common">Bulbous honey fungus</name>
    <name type="synonym">Armillaria bulbosa</name>
    <dbReference type="NCBI Taxonomy" id="47427"/>
    <lineage>
        <taxon>Eukaryota</taxon>
        <taxon>Fungi</taxon>
        <taxon>Dikarya</taxon>
        <taxon>Basidiomycota</taxon>
        <taxon>Agaricomycotina</taxon>
        <taxon>Agaricomycetes</taxon>
        <taxon>Agaricomycetidae</taxon>
        <taxon>Agaricales</taxon>
        <taxon>Marasmiineae</taxon>
        <taxon>Physalacriaceae</taxon>
        <taxon>Armillaria</taxon>
    </lineage>
</organism>
<dbReference type="GO" id="GO:0016787">
    <property type="term" value="F:hydrolase activity"/>
    <property type="evidence" value="ECO:0007669"/>
    <property type="project" value="UniProtKB-KW"/>
</dbReference>
<keyword evidence="3" id="KW-0378">Hydrolase</keyword>
<reference evidence="4" key="1">
    <citation type="journal article" date="2017" name="Nat. Ecol. Evol.">
        <title>Genome expansion and lineage-specific genetic innovations in the forest pathogenic fungi Armillaria.</title>
        <authorList>
            <person name="Sipos G."/>
            <person name="Prasanna A.N."/>
            <person name="Walter M.C."/>
            <person name="O'Connor E."/>
            <person name="Balint B."/>
            <person name="Krizsan K."/>
            <person name="Kiss B."/>
            <person name="Hess J."/>
            <person name="Varga T."/>
            <person name="Slot J."/>
            <person name="Riley R."/>
            <person name="Boka B."/>
            <person name="Rigling D."/>
            <person name="Barry K."/>
            <person name="Lee J."/>
            <person name="Mihaltcheva S."/>
            <person name="LaButti K."/>
            <person name="Lipzen A."/>
            <person name="Waldron R."/>
            <person name="Moloney N.M."/>
            <person name="Sperisen C."/>
            <person name="Kredics L."/>
            <person name="Vagvoelgyi C."/>
            <person name="Patrignani A."/>
            <person name="Fitzpatrick D."/>
            <person name="Nagy I."/>
            <person name="Doyle S."/>
            <person name="Anderson J.B."/>
            <person name="Grigoriev I.V."/>
            <person name="Gueldener U."/>
            <person name="Muensterkoetter M."/>
            <person name="Nagy L.G."/>
        </authorList>
    </citation>
    <scope>NUCLEOTIDE SEQUENCE [LARGE SCALE GENOMIC DNA]</scope>
    <source>
        <strain evidence="4">Ar21-2</strain>
    </source>
</reference>
<dbReference type="InterPro" id="IPR029058">
    <property type="entry name" value="AB_hydrolase_fold"/>
</dbReference>
<dbReference type="SUPFAM" id="SSF53474">
    <property type="entry name" value="alpha/beta-Hydrolases"/>
    <property type="match status" value="1"/>
</dbReference>
<gene>
    <name evidence="3" type="ORF">ARMGADRAFT_290774</name>
</gene>
<dbReference type="PANTHER" id="PTHR11559">
    <property type="entry name" value="CARBOXYLESTERASE"/>
    <property type="match status" value="1"/>
</dbReference>
<dbReference type="OrthoDB" id="408631at2759"/>
<accession>A0A2H3DGY1</accession>
<dbReference type="InterPro" id="IPR050309">
    <property type="entry name" value="Type-B_Carboxylest/Lipase"/>
</dbReference>
<evidence type="ECO:0000256" key="1">
    <source>
        <dbReference type="SAM" id="SignalP"/>
    </source>
</evidence>
<dbReference type="InParanoid" id="A0A2H3DGY1"/>
<evidence type="ECO:0000259" key="2">
    <source>
        <dbReference type="Pfam" id="PF00135"/>
    </source>
</evidence>
<protein>
    <submittedName>
        <fullName evidence="3">Alpha/beta-hydrolase</fullName>
    </submittedName>
</protein>
<dbReference type="InterPro" id="IPR002018">
    <property type="entry name" value="CarbesteraseB"/>
</dbReference>
<evidence type="ECO:0000313" key="3">
    <source>
        <dbReference type="EMBL" id="PBK90722.1"/>
    </source>
</evidence>